<dbReference type="EMBL" id="MTSE01000024">
    <property type="protein sequence ID" value="OUJ70305.1"/>
    <property type="molecule type" value="Genomic_DNA"/>
</dbReference>
<dbReference type="OrthoDB" id="1494206at2"/>
<proteinExistence type="predicted"/>
<comment type="caution">
    <text evidence="1">The sequence shown here is derived from an EMBL/GenBank/DDBJ whole genome shotgun (WGS) entry which is preliminary data.</text>
</comment>
<name>A0A243W6W9_9BACT</name>
<sequence length="120" mass="13724">MNTIQFIGAYGYNRPQTLTQCVQQVVAFLVELNQHNAQLYGNWFEKAHSKKAALLKPVSLDYASILKAFTQSTSETSFPETRLWQHLRPLSLPKQVRPLRVKLEHKAIQGIGRQRVLHGV</sequence>
<keyword evidence="2" id="KW-1185">Reference proteome</keyword>
<protein>
    <submittedName>
        <fullName evidence="1">Uncharacterized protein</fullName>
    </submittedName>
</protein>
<accession>A0A243W6W9</accession>
<evidence type="ECO:0000313" key="2">
    <source>
        <dbReference type="Proteomes" id="UP000194873"/>
    </source>
</evidence>
<evidence type="ECO:0000313" key="1">
    <source>
        <dbReference type="EMBL" id="OUJ70305.1"/>
    </source>
</evidence>
<dbReference type="RefSeq" id="WP_086596802.1">
    <property type="nucleotide sequence ID" value="NZ_MTSE01000024.1"/>
</dbReference>
<reference evidence="1 2" key="1">
    <citation type="submission" date="2017-01" db="EMBL/GenBank/DDBJ databases">
        <title>A new Hymenobacter.</title>
        <authorList>
            <person name="Liang Y."/>
            <person name="Feng F."/>
        </authorList>
    </citation>
    <scope>NUCLEOTIDE SEQUENCE [LARGE SCALE GENOMIC DNA]</scope>
    <source>
        <strain evidence="1">MIMBbqt21</strain>
    </source>
</reference>
<organism evidence="1 2">
    <name type="scientific">Hymenobacter crusticola</name>
    <dbReference type="NCBI Taxonomy" id="1770526"/>
    <lineage>
        <taxon>Bacteria</taxon>
        <taxon>Pseudomonadati</taxon>
        <taxon>Bacteroidota</taxon>
        <taxon>Cytophagia</taxon>
        <taxon>Cytophagales</taxon>
        <taxon>Hymenobacteraceae</taxon>
        <taxon>Hymenobacter</taxon>
    </lineage>
</organism>
<dbReference type="Proteomes" id="UP000194873">
    <property type="component" value="Unassembled WGS sequence"/>
</dbReference>
<gene>
    <name evidence="1" type="ORF">BXP70_24740</name>
</gene>
<dbReference type="AlphaFoldDB" id="A0A243W6W9"/>